<dbReference type="PROSITE" id="PS00149">
    <property type="entry name" value="SULFATASE_2"/>
    <property type="match status" value="1"/>
</dbReference>
<feature type="domain" description="Sulfatase N-terminal" evidence="5">
    <location>
        <begin position="29"/>
        <end position="415"/>
    </location>
</feature>
<dbReference type="InterPro" id="IPR024607">
    <property type="entry name" value="Sulfatase_CS"/>
</dbReference>
<dbReference type="PANTHER" id="PTHR42693:SF33">
    <property type="entry name" value="ARYLSULFATASE"/>
    <property type="match status" value="1"/>
</dbReference>
<organism evidence="6">
    <name type="scientific">marine metagenome</name>
    <dbReference type="NCBI Taxonomy" id="408172"/>
    <lineage>
        <taxon>unclassified sequences</taxon>
        <taxon>metagenomes</taxon>
        <taxon>ecological metagenomes</taxon>
    </lineage>
</organism>
<dbReference type="InterPro" id="IPR050738">
    <property type="entry name" value="Sulfatase"/>
</dbReference>
<dbReference type="Pfam" id="PF00884">
    <property type="entry name" value="Sulfatase"/>
    <property type="match status" value="1"/>
</dbReference>
<dbReference type="PANTHER" id="PTHR42693">
    <property type="entry name" value="ARYLSULFATASE FAMILY MEMBER"/>
    <property type="match status" value="1"/>
</dbReference>
<protein>
    <recommendedName>
        <fullName evidence="5">Sulfatase N-terminal domain-containing protein</fullName>
    </recommendedName>
</protein>
<keyword evidence="3" id="KW-0378">Hydrolase</keyword>
<evidence type="ECO:0000313" key="6">
    <source>
        <dbReference type="EMBL" id="SUZ91639.1"/>
    </source>
</evidence>
<evidence type="ECO:0000256" key="3">
    <source>
        <dbReference type="ARBA" id="ARBA00022801"/>
    </source>
</evidence>
<dbReference type="EMBL" id="UINC01001991">
    <property type="protein sequence ID" value="SUZ91639.1"/>
    <property type="molecule type" value="Genomic_DNA"/>
</dbReference>
<evidence type="ECO:0000256" key="4">
    <source>
        <dbReference type="ARBA" id="ARBA00022837"/>
    </source>
</evidence>
<dbReference type="SUPFAM" id="SSF53649">
    <property type="entry name" value="Alkaline phosphatase-like"/>
    <property type="match status" value="1"/>
</dbReference>
<evidence type="ECO:0000256" key="1">
    <source>
        <dbReference type="ARBA" id="ARBA00008779"/>
    </source>
</evidence>
<dbReference type="Gene3D" id="3.30.1120.10">
    <property type="match status" value="1"/>
</dbReference>
<name>A0A381RL13_9ZZZZ</name>
<keyword evidence="2" id="KW-0479">Metal-binding</keyword>
<gene>
    <name evidence="6" type="ORF">METZ01_LOCUS44493</name>
</gene>
<dbReference type="GO" id="GO:0004065">
    <property type="term" value="F:arylsulfatase activity"/>
    <property type="evidence" value="ECO:0007669"/>
    <property type="project" value="TreeGrafter"/>
</dbReference>
<reference evidence="6" key="1">
    <citation type="submission" date="2018-05" db="EMBL/GenBank/DDBJ databases">
        <authorList>
            <person name="Lanie J.A."/>
            <person name="Ng W.-L."/>
            <person name="Kazmierczak K.M."/>
            <person name="Andrzejewski T.M."/>
            <person name="Davidsen T.M."/>
            <person name="Wayne K.J."/>
            <person name="Tettelin H."/>
            <person name="Glass J.I."/>
            <person name="Rusch D."/>
            <person name="Podicherti R."/>
            <person name="Tsui H.-C.T."/>
            <person name="Winkler M.E."/>
        </authorList>
    </citation>
    <scope>NUCLEOTIDE SEQUENCE</scope>
</reference>
<dbReference type="InterPro" id="IPR017850">
    <property type="entry name" value="Alkaline_phosphatase_core_sf"/>
</dbReference>
<accession>A0A381RL13</accession>
<evidence type="ECO:0000256" key="2">
    <source>
        <dbReference type="ARBA" id="ARBA00022723"/>
    </source>
</evidence>
<dbReference type="Gene3D" id="3.40.720.10">
    <property type="entry name" value="Alkaline Phosphatase, subunit A"/>
    <property type="match status" value="1"/>
</dbReference>
<evidence type="ECO:0000259" key="5">
    <source>
        <dbReference type="Pfam" id="PF00884"/>
    </source>
</evidence>
<dbReference type="InterPro" id="IPR000917">
    <property type="entry name" value="Sulfatase_N"/>
</dbReference>
<proteinExistence type="inferred from homology"/>
<sequence>MVFLSNCQITDSIPEYGSEGTPDTLKTRPNILLIVADDMGYTDIGSFGSEIPTPNLDALAMNGIRFANFHAAPSCAPTRAMLMSGVTNREAGVTGSVEAVLSNNIAPLPALLQDAGYRTYMAGKWHLGHEQEQSPTAKGFDASYALVRAGDNHLGSSNFPSDIVAYRENGQVVELPDDWFSTELYTNKLIELLRDGEDAEQPWFGYLAFTAPHWPLQAPTDWRDRAVGRYDEGYDVLRADRINRTRELGIIPETTNVNDYIGVAPAWESLDSESQRQQARAMELYAAMVENMDFHVGRIVDYLKTSNQFEDTVILFFSDNGASGSDSSFRPRTIPRTDWDNSLSNMGNEGSFVAIGRGWAEATTAPFRNVKGSLYEGGTRAAAFLRYKSIPQSGNIDRGYLTVMDVLPTLLEIAGSVHPGIEFQGKPVLPIRGRSFWDRVRGNAAPVHDESDVIPWMTSDERAALVRGDWKIVRESANENPDSQLAWQLYDLVEDPWESTDLTDVHPQVSAELIELWHNYRAGL</sequence>
<dbReference type="GO" id="GO:0046872">
    <property type="term" value="F:metal ion binding"/>
    <property type="evidence" value="ECO:0007669"/>
    <property type="project" value="UniProtKB-KW"/>
</dbReference>
<keyword evidence="4" id="KW-0106">Calcium</keyword>
<comment type="similarity">
    <text evidence="1">Belongs to the sulfatase family.</text>
</comment>
<dbReference type="AlphaFoldDB" id="A0A381RL13"/>
<dbReference type="CDD" id="cd16025">
    <property type="entry name" value="PAS_like"/>
    <property type="match status" value="1"/>
</dbReference>